<keyword evidence="1" id="KW-1133">Transmembrane helix</keyword>
<dbReference type="HOGENOM" id="CLU_3023815_0_0_9"/>
<organism evidence="2 3">
    <name type="scientific">[Clostridium] asparagiforme DSM 15981</name>
    <dbReference type="NCBI Taxonomy" id="518636"/>
    <lineage>
        <taxon>Bacteria</taxon>
        <taxon>Bacillati</taxon>
        <taxon>Bacillota</taxon>
        <taxon>Clostridia</taxon>
        <taxon>Lachnospirales</taxon>
        <taxon>Lachnospiraceae</taxon>
        <taxon>Enterocloster</taxon>
    </lineage>
</organism>
<sequence>MASIPAASSAHIHRFFIIVHSLFCHFVYLHHNRAISKKTGNMEIFLLGFLEICLV</sequence>
<evidence type="ECO:0000313" key="2">
    <source>
        <dbReference type="EMBL" id="EEG55464.1"/>
    </source>
</evidence>
<evidence type="ECO:0000256" key="1">
    <source>
        <dbReference type="SAM" id="Phobius"/>
    </source>
</evidence>
<accession>C0CZL4</accession>
<name>C0CZL4_9FIRM</name>
<gene>
    <name evidence="2" type="ORF">CLOSTASPAR_02442</name>
</gene>
<proteinExistence type="predicted"/>
<keyword evidence="1" id="KW-0472">Membrane</keyword>
<reference evidence="2 3" key="1">
    <citation type="submission" date="2009-02" db="EMBL/GenBank/DDBJ databases">
        <title>Draft genome sequence of Clostridium asparagiforme (DSM 15981).</title>
        <authorList>
            <person name="Sudarsanam P."/>
            <person name="Ley R."/>
            <person name="Guruge J."/>
            <person name="Turnbaugh P.J."/>
            <person name="Mahowald M."/>
            <person name="Liep D."/>
            <person name="Gordon J."/>
        </authorList>
    </citation>
    <scope>NUCLEOTIDE SEQUENCE [LARGE SCALE GENOMIC DNA]</scope>
    <source>
        <strain evidence="2 3">DSM 15981</strain>
    </source>
</reference>
<keyword evidence="1" id="KW-0812">Transmembrane</keyword>
<protein>
    <submittedName>
        <fullName evidence="2">Uncharacterized protein</fullName>
    </submittedName>
</protein>
<comment type="caution">
    <text evidence="2">The sequence shown here is derived from an EMBL/GenBank/DDBJ whole genome shotgun (WGS) entry which is preliminary data.</text>
</comment>
<feature type="transmembrane region" description="Helical" evidence="1">
    <location>
        <begin position="12"/>
        <end position="29"/>
    </location>
</feature>
<dbReference type="AlphaFoldDB" id="C0CZL4"/>
<evidence type="ECO:0000313" key="3">
    <source>
        <dbReference type="Proteomes" id="UP000004756"/>
    </source>
</evidence>
<dbReference type="Proteomes" id="UP000004756">
    <property type="component" value="Unassembled WGS sequence"/>
</dbReference>
<keyword evidence="3" id="KW-1185">Reference proteome</keyword>
<dbReference type="EMBL" id="ACCJ01000143">
    <property type="protein sequence ID" value="EEG55464.1"/>
    <property type="molecule type" value="Genomic_DNA"/>
</dbReference>